<keyword evidence="2" id="KW-1185">Reference proteome</keyword>
<organism evidence="1 2">
    <name type="scientific">Caldisalinibacter kiritimatiensis</name>
    <dbReference type="NCBI Taxonomy" id="1304284"/>
    <lineage>
        <taxon>Bacteria</taxon>
        <taxon>Bacillati</taxon>
        <taxon>Bacillota</taxon>
        <taxon>Tissierellia</taxon>
        <taxon>Tissierellales</taxon>
        <taxon>Thermohalobacteraceae</taxon>
        <taxon>Caldisalinibacter</taxon>
    </lineage>
</organism>
<dbReference type="Gene3D" id="1.10.287.950">
    <property type="entry name" value="Methyl-accepting chemotaxis protein"/>
    <property type="match status" value="1"/>
</dbReference>
<dbReference type="AlphaFoldDB" id="R1CKK5"/>
<dbReference type="EMBL" id="ARZA01000287">
    <property type="protein sequence ID" value="EOC99255.1"/>
    <property type="molecule type" value="Genomic_DNA"/>
</dbReference>
<dbReference type="RefSeq" id="WP_006317650.1">
    <property type="nucleotide sequence ID" value="NZ_ARZA01000287.1"/>
</dbReference>
<dbReference type="eggNOG" id="COG0840">
    <property type="taxonomic scope" value="Bacteria"/>
</dbReference>
<evidence type="ECO:0000313" key="1">
    <source>
        <dbReference type="EMBL" id="EOC99255.1"/>
    </source>
</evidence>
<sequence>MLKEERLFNEFYIDIENVIERLKVLLDDVNDYYSVVYKSIPEIERNLHLAEEETKVLLDYLIHAKNEEDSNHPQLIYKALKEIKSDFVIINELMLNQQEIKDMLNSFIDESSQEVSFNKLLIIVKETEKILNGVNLMAINAVIFASNSDNGQGFGVISTEIQKMSKVLENNLDNISKLLKSLSKWHASLKKNIREIISIQEQATELHTSEIDATFKSMIDSIQIINEILNSVIKNVNEVVNPFQDMMVSIQKEDIVKQNIENIIKSLEIIKEKYTQYQTMDTTDKYNPKKLDLIKFINTGMELIKQLAHMSFEELFSSIDEIVDICNGLLENLNEVKHDAENISNHFYNEDNNLQYVGSVNITFNTVTSLVNKLVYKLESVNKIVNDNKIVQRDFSNYINHLSDEIVQIKNSIKRLRKIELLARIELARMGEGNSNDDGFTNQLEKIMDRIVNITTENTEVFLRLKTLLEGELNRFEEVMLDNQNRVDLVIDKVESSMERIDMTNKIINEAILALYKDIEYLEENLIKVSFKLRETERIRKIGSELTKTIDISCQRLNDEWENILANSDIDSWDLKSSSLKEIVNQFTTYLEREIANNFLEQDGSSMDSNAGELTLF</sequence>
<dbReference type="Proteomes" id="UP000013378">
    <property type="component" value="Unassembled WGS sequence"/>
</dbReference>
<protein>
    <recommendedName>
        <fullName evidence="3">Methyl-accepting chemotaxis protein</fullName>
    </recommendedName>
</protein>
<evidence type="ECO:0008006" key="3">
    <source>
        <dbReference type="Google" id="ProtNLM"/>
    </source>
</evidence>
<reference evidence="1 2" key="1">
    <citation type="journal article" date="2015" name="Geomicrobiol. J.">
        <title>Caldisalinibacter kiritimatiensis gen. nov., sp. nov., a moderately thermohalophilic thiosulfate-reducing bacterium from a hypersaline microbial mat.</title>
        <authorList>
            <person name="Ben Hania W."/>
            <person name="Joseph M."/>
            <person name="Fiebig A."/>
            <person name="Bunk B."/>
            <person name="Klenk H.-P."/>
            <person name="Fardeau M.-L."/>
            <person name="Spring S."/>
        </authorList>
    </citation>
    <scope>NUCLEOTIDE SEQUENCE [LARGE SCALE GENOMIC DNA]</scope>
    <source>
        <strain evidence="1 2">L21-TH-D2</strain>
    </source>
</reference>
<name>R1CKK5_9FIRM</name>
<evidence type="ECO:0000313" key="2">
    <source>
        <dbReference type="Proteomes" id="UP000013378"/>
    </source>
</evidence>
<dbReference type="SUPFAM" id="SSF58104">
    <property type="entry name" value="Methyl-accepting chemotaxis protein (MCP) signaling domain"/>
    <property type="match status" value="1"/>
</dbReference>
<proteinExistence type="predicted"/>
<comment type="caution">
    <text evidence="1">The sequence shown here is derived from an EMBL/GenBank/DDBJ whole genome shotgun (WGS) entry which is preliminary data.</text>
</comment>
<accession>R1CKK5</accession>
<gene>
    <name evidence="1" type="ORF">L21TH_2719</name>
</gene>
<dbReference type="STRING" id="1304284.L21TH_2719"/>